<feature type="transmembrane region" description="Helical" evidence="7">
    <location>
        <begin position="110"/>
        <end position="130"/>
    </location>
</feature>
<keyword evidence="5 7" id="KW-1133">Transmembrane helix</keyword>
<dbReference type="GO" id="GO:0003954">
    <property type="term" value="F:NADH dehydrogenase activity"/>
    <property type="evidence" value="ECO:0007669"/>
    <property type="project" value="TreeGrafter"/>
</dbReference>
<evidence type="ECO:0000256" key="2">
    <source>
        <dbReference type="ARBA" id="ARBA00004141"/>
    </source>
</evidence>
<feature type="transmembrane region" description="Helical" evidence="7">
    <location>
        <begin position="136"/>
        <end position="156"/>
    </location>
</feature>
<feature type="transmembrane region" description="Helical" evidence="7">
    <location>
        <begin position="29"/>
        <end position="48"/>
    </location>
</feature>
<feature type="transmembrane region" description="Helical" evidence="7">
    <location>
        <begin position="329"/>
        <end position="352"/>
    </location>
</feature>
<feature type="transmembrane region" description="Helical" evidence="7">
    <location>
        <begin position="68"/>
        <end position="98"/>
    </location>
</feature>
<keyword evidence="8" id="KW-0732">Signal</keyword>
<dbReference type="Pfam" id="PF00361">
    <property type="entry name" value="Proton_antipo_M"/>
    <property type="match status" value="1"/>
</dbReference>
<feature type="transmembrane region" description="Helical" evidence="7">
    <location>
        <begin position="210"/>
        <end position="232"/>
    </location>
</feature>
<geneLocation type="mitochondrion" evidence="10"/>
<dbReference type="GO" id="GO:0048039">
    <property type="term" value="F:ubiquinone binding"/>
    <property type="evidence" value="ECO:0007669"/>
    <property type="project" value="TreeGrafter"/>
</dbReference>
<keyword evidence="7" id="KW-0830">Ubiquinone</keyword>
<proteinExistence type="inferred from homology"/>
<comment type="subcellular location">
    <subcellularLocation>
        <location evidence="2">Membrane</location>
        <topology evidence="2">Multi-pass membrane protein</topology>
    </subcellularLocation>
    <subcellularLocation>
        <location evidence="7">Mitochondrion membrane</location>
        <topology evidence="7">Multi-pass membrane protein</topology>
    </subcellularLocation>
</comment>
<evidence type="ECO:0000256" key="3">
    <source>
        <dbReference type="ARBA" id="ARBA00009025"/>
    </source>
</evidence>
<dbReference type="PANTHER" id="PTHR43507">
    <property type="entry name" value="NADH-UBIQUINONE OXIDOREDUCTASE CHAIN 4"/>
    <property type="match status" value="1"/>
</dbReference>
<name>A0A1D6YD78_FUNMO</name>
<gene>
    <name evidence="10" type="primary">nad4</name>
</gene>
<dbReference type="PANTHER" id="PTHR43507:SF1">
    <property type="entry name" value="NADH-UBIQUINONE OXIDOREDUCTASE CHAIN 4"/>
    <property type="match status" value="1"/>
</dbReference>
<dbReference type="GO" id="GO:0015990">
    <property type="term" value="P:electron transport coupled proton transport"/>
    <property type="evidence" value="ECO:0007669"/>
    <property type="project" value="TreeGrafter"/>
</dbReference>
<dbReference type="GO" id="GO:0042773">
    <property type="term" value="P:ATP synthesis coupled electron transport"/>
    <property type="evidence" value="ECO:0007669"/>
    <property type="project" value="InterPro"/>
</dbReference>
<keyword evidence="7" id="KW-0813">Transport</keyword>
<evidence type="ECO:0000259" key="9">
    <source>
        <dbReference type="Pfam" id="PF00361"/>
    </source>
</evidence>
<keyword evidence="6 7" id="KW-0472">Membrane</keyword>
<feature type="transmembrane region" description="Helical" evidence="7">
    <location>
        <begin position="364"/>
        <end position="388"/>
    </location>
</feature>
<keyword evidence="7" id="KW-0520">NAD</keyword>
<sequence>MLTVLLLTPLIGVAGIILGCSNERQSKQVALLASLANFALSLVLWGEYDGNCGHFQFVQDWSSVTFCHFIIGLDGLSLFFVLLTTFIIPSCILGTPALPRIPSNTANIPAVKSFLIALLVVETLLIALFVVLDLLLFYICFESVLIPLFLLIGIWSHSPHKVRASFMLFLYTLFGSLFMLLSFIAIYMSIGSTDYQLIATSSIQPEVQNILWLGIFLALAIKTPLVPFHSWLPYAHVSAPLAGSIILAGLILKLATYGYLRLCLGLLPEASSYFAPLVYTLCVVSIVYASLSTLRQVDLKGIIAYSSIPHVAIATMGLFSNSIQGIEGAMLLSLAHGLVSPALFICVAIIYDRWHTLVLLYYRGLTLIMPLFSLLFFVFLLANMAIPLSVNFVGEFLCFLGSFQRNPLATFIASFSVVLSGAYSIWLFNRVCYGAFSRYLLPALDITRRELYLLLPFLFLVLILGIVPNLVLDSIHLSVSSLLSQNTPRVTIW</sequence>
<dbReference type="PRINTS" id="PR01437">
    <property type="entry name" value="NUOXDRDTASE4"/>
</dbReference>
<feature type="transmembrane region" description="Helical" evidence="7">
    <location>
        <begin position="239"/>
        <end position="260"/>
    </location>
</feature>
<accession>A0A1D6YD78</accession>
<dbReference type="AlphaFoldDB" id="A0A1D6YD78"/>
<feature type="signal peptide" evidence="8">
    <location>
        <begin position="1"/>
        <end position="15"/>
    </location>
</feature>
<feature type="transmembrane region" description="Helical" evidence="7">
    <location>
        <begin position="272"/>
        <end position="291"/>
    </location>
</feature>
<dbReference type="GO" id="GO:0008137">
    <property type="term" value="F:NADH dehydrogenase (ubiquinone) activity"/>
    <property type="evidence" value="ECO:0007669"/>
    <property type="project" value="UniProtKB-UniRule"/>
</dbReference>
<feature type="transmembrane region" description="Helical" evidence="7">
    <location>
        <begin position="168"/>
        <end position="190"/>
    </location>
</feature>
<feature type="transmembrane region" description="Helical" evidence="7">
    <location>
        <begin position="450"/>
        <end position="472"/>
    </location>
</feature>
<feature type="chain" id="PRO_5012407527" description="NADH-ubiquinone oxidoreductase chain 4" evidence="8">
    <location>
        <begin position="16"/>
        <end position="493"/>
    </location>
</feature>
<comment type="catalytic activity">
    <reaction evidence="7">
        <text>a ubiquinone + NADH + 5 H(+)(in) = a ubiquinol + NAD(+) + 4 H(+)(out)</text>
        <dbReference type="Rhea" id="RHEA:29091"/>
        <dbReference type="Rhea" id="RHEA-COMP:9565"/>
        <dbReference type="Rhea" id="RHEA-COMP:9566"/>
        <dbReference type="ChEBI" id="CHEBI:15378"/>
        <dbReference type="ChEBI" id="CHEBI:16389"/>
        <dbReference type="ChEBI" id="CHEBI:17976"/>
        <dbReference type="ChEBI" id="CHEBI:57540"/>
        <dbReference type="ChEBI" id="CHEBI:57945"/>
        <dbReference type="EC" id="7.1.1.2"/>
    </reaction>
</comment>
<feature type="transmembrane region" description="Helical" evidence="7">
    <location>
        <begin position="408"/>
        <end position="429"/>
    </location>
</feature>
<organism evidence="10">
    <name type="scientific">Funneliformis mosseae</name>
    <name type="common">Endomycorrhizal fungus</name>
    <name type="synonym">Glomus mosseae</name>
    <dbReference type="NCBI Taxonomy" id="27381"/>
    <lineage>
        <taxon>Eukaryota</taxon>
        <taxon>Fungi</taxon>
        <taxon>Fungi incertae sedis</taxon>
        <taxon>Mucoromycota</taxon>
        <taxon>Glomeromycotina</taxon>
        <taxon>Glomeromycetes</taxon>
        <taxon>Glomerales</taxon>
        <taxon>Glomeraceae</taxon>
        <taxon>Funneliformis</taxon>
    </lineage>
</organism>
<dbReference type="NCBIfam" id="TIGR01972">
    <property type="entry name" value="NDH_I_M"/>
    <property type="match status" value="1"/>
</dbReference>
<evidence type="ECO:0000256" key="1">
    <source>
        <dbReference type="ARBA" id="ARBA00003257"/>
    </source>
</evidence>
<evidence type="ECO:0000256" key="5">
    <source>
        <dbReference type="ARBA" id="ARBA00022989"/>
    </source>
</evidence>
<reference evidence="10" key="1">
    <citation type="journal article" date="2016" name="Mycorrhiza">
        <title>The large (134.9 kb) mitochondrial genome of the glomeromycete Funneliformis mosseae.</title>
        <authorList>
            <person name="Nadimi M."/>
            <person name="Stefani F.O.P."/>
            <person name="Hijri M."/>
        </authorList>
    </citation>
    <scope>NUCLEOTIDE SEQUENCE</scope>
</reference>
<dbReference type="InterPro" id="IPR001750">
    <property type="entry name" value="ND/Mrp_TM"/>
</dbReference>
<protein>
    <recommendedName>
        <fullName evidence="7">NADH-ubiquinone oxidoreductase chain 4</fullName>
        <ecNumber evidence="7">7.1.1.2</ecNumber>
    </recommendedName>
</protein>
<keyword evidence="7" id="KW-0679">Respiratory chain</keyword>
<keyword evidence="4 7" id="KW-0812">Transmembrane</keyword>
<comment type="function">
    <text evidence="1">Core subunit of the mitochondrial membrane respiratory chain NADH dehydrogenase (Complex I) that is believed to belong to the minimal assembly required for catalysis. Complex I functions in the transfer of electrons from NADH to the respiratory chain. The immediate electron acceptor for the enzyme is believed to be ubiquinone.</text>
</comment>
<evidence type="ECO:0000256" key="6">
    <source>
        <dbReference type="ARBA" id="ARBA00023136"/>
    </source>
</evidence>
<dbReference type="GO" id="GO:0031966">
    <property type="term" value="C:mitochondrial membrane"/>
    <property type="evidence" value="ECO:0007669"/>
    <property type="project" value="UniProtKB-SubCell"/>
</dbReference>
<dbReference type="EMBL" id="KT371477">
    <property type="protein sequence ID" value="AMP88010.1"/>
    <property type="molecule type" value="Genomic_DNA"/>
</dbReference>
<evidence type="ECO:0000256" key="4">
    <source>
        <dbReference type="ARBA" id="ARBA00022692"/>
    </source>
</evidence>
<dbReference type="EC" id="7.1.1.2" evidence="7"/>
<dbReference type="InterPro" id="IPR003918">
    <property type="entry name" value="NADH_UbQ_OxRdtase"/>
</dbReference>
<comment type="similarity">
    <text evidence="3 7">Belongs to the complex I subunit 4 family.</text>
</comment>
<evidence type="ECO:0000256" key="8">
    <source>
        <dbReference type="SAM" id="SignalP"/>
    </source>
</evidence>
<feature type="domain" description="NADH:quinone oxidoreductase/Mrp antiporter transmembrane" evidence="9">
    <location>
        <begin position="133"/>
        <end position="419"/>
    </location>
</feature>
<evidence type="ECO:0000313" key="10">
    <source>
        <dbReference type="EMBL" id="AMP88010.1"/>
    </source>
</evidence>
<feature type="transmembrane region" description="Helical" evidence="7">
    <location>
        <begin position="6"/>
        <end position="22"/>
    </location>
</feature>
<feature type="transmembrane region" description="Helical" evidence="7">
    <location>
        <begin position="303"/>
        <end position="323"/>
    </location>
</feature>
<dbReference type="InterPro" id="IPR010227">
    <property type="entry name" value="NADH_Q_OxRdtase_chainM/4"/>
</dbReference>
<comment type="function">
    <text evidence="7">Core subunit of the mitochondrial membrane respiratory chain NADH dehydrogenase (Complex I) which catalyzes electron transfer from NADH through the respiratory chain, using ubiquinone as an electron acceptor. Essential for the catalytic activity and assembly of complex I.</text>
</comment>
<evidence type="ECO:0000256" key="7">
    <source>
        <dbReference type="RuleBase" id="RU003297"/>
    </source>
</evidence>
<keyword evidence="7 10" id="KW-0496">Mitochondrion</keyword>
<keyword evidence="7" id="KW-0249">Electron transport</keyword>